<organism evidence="1 2">
    <name type="scientific">Arthrobotrys musiformis</name>
    <dbReference type="NCBI Taxonomy" id="47236"/>
    <lineage>
        <taxon>Eukaryota</taxon>
        <taxon>Fungi</taxon>
        <taxon>Dikarya</taxon>
        <taxon>Ascomycota</taxon>
        <taxon>Pezizomycotina</taxon>
        <taxon>Orbiliomycetes</taxon>
        <taxon>Orbiliales</taxon>
        <taxon>Orbiliaceae</taxon>
        <taxon>Arthrobotrys</taxon>
    </lineage>
</organism>
<comment type="caution">
    <text evidence="1">The sequence shown here is derived from an EMBL/GenBank/DDBJ whole genome shotgun (WGS) entry which is preliminary data.</text>
</comment>
<protein>
    <recommendedName>
        <fullName evidence="3">Fucose-specific lectin</fullName>
    </recommendedName>
</protein>
<name>A0AAV9WEV7_9PEZI</name>
<proteinExistence type="predicted"/>
<dbReference type="Proteomes" id="UP001370758">
    <property type="component" value="Unassembled WGS sequence"/>
</dbReference>
<dbReference type="AlphaFoldDB" id="A0AAV9WEV7"/>
<evidence type="ECO:0000313" key="2">
    <source>
        <dbReference type="Proteomes" id="UP001370758"/>
    </source>
</evidence>
<dbReference type="SUPFAM" id="SSF89372">
    <property type="entry name" value="Fucose-specific lectin"/>
    <property type="match status" value="1"/>
</dbReference>
<evidence type="ECO:0000313" key="1">
    <source>
        <dbReference type="EMBL" id="KAK6504692.1"/>
    </source>
</evidence>
<keyword evidence="2" id="KW-1185">Reference proteome</keyword>
<sequence>MDFTFQAIVDYLLALSGAIPHETPGVYLLYEEDDCLIEKLCAGSDTLENVFITEDIRVDTPALYLLDDDKRFIFFVDTENVLRRSRYDADEEEWQAELEGEGDIIIPQGSKLSGYFTPEGQVVFFQNQSGLLQGIEIRDSNWELLSPVPAAEPLEGTRHLVLRTSDGDLYLFYIGRDRYIHYSVLSLETGEWHDNVLKSPVLDQAVVNFIVIAGEDMKFETYLLTADRLMEIDKQGELLDLGKVVAGVFTPNSGKECVIESLRLIKKGVKAISGKVLEAKKKRDQKN</sequence>
<reference evidence="1 2" key="1">
    <citation type="submission" date="2023-08" db="EMBL/GenBank/DDBJ databases">
        <authorList>
            <person name="Palmer J.M."/>
        </authorList>
    </citation>
    <scope>NUCLEOTIDE SEQUENCE [LARGE SCALE GENOMIC DNA]</scope>
    <source>
        <strain evidence="1 2">TWF481</strain>
    </source>
</reference>
<evidence type="ECO:0008006" key="3">
    <source>
        <dbReference type="Google" id="ProtNLM"/>
    </source>
</evidence>
<dbReference type="EMBL" id="JAVHJL010000004">
    <property type="protein sequence ID" value="KAK6504692.1"/>
    <property type="molecule type" value="Genomic_DNA"/>
</dbReference>
<accession>A0AAV9WEV7</accession>
<dbReference type="Gene3D" id="2.120.10.70">
    <property type="entry name" value="Fucose-specific lectin"/>
    <property type="match status" value="1"/>
</dbReference>
<gene>
    <name evidence="1" type="ORF">TWF481_006631</name>
</gene>